<organism evidence="1 2">
    <name type="scientific">Paenibacillus agricola</name>
    <dbReference type="NCBI Taxonomy" id="2716264"/>
    <lineage>
        <taxon>Bacteria</taxon>
        <taxon>Bacillati</taxon>
        <taxon>Bacillota</taxon>
        <taxon>Bacilli</taxon>
        <taxon>Bacillales</taxon>
        <taxon>Paenibacillaceae</taxon>
        <taxon>Paenibacillus</taxon>
    </lineage>
</organism>
<dbReference type="EMBL" id="JAAOIW010000021">
    <property type="protein sequence ID" value="NHN34679.1"/>
    <property type="molecule type" value="Genomic_DNA"/>
</dbReference>
<evidence type="ECO:0000313" key="1">
    <source>
        <dbReference type="EMBL" id="NHN34679.1"/>
    </source>
</evidence>
<comment type="caution">
    <text evidence="1">The sequence shown here is derived from an EMBL/GenBank/DDBJ whole genome shotgun (WGS) entry which is preliminary data.</text>
</comment>
<sequence>MKITCYYGDHSDMGYISLKPVSENQFDEYEWSKNEISQHMQPDQITIPYVIDEVVSPFLDRMTIAAHTFEEDYEEGYDTQFGNDIDEHGYITGIELTLYHDRFIDLVKNQVFKVFKIEWRNREYHLVTFDYANEVFKKENVIYKLTDGEDAFVIVQLVEPEQLGYQYTDENDQKRPVALFKGLISARDDIYPLEYLLKPQFFIRKDEGYFWVEQGVRCDAVEKELWDFISLEKRANILETIICEKCLAALDSLDCTIEMKSTNSLISRIYCNQCEHRFVKVVEWD</sequence>
<proteinExistence type="predicted"/>
<name>A0ABX0JE13_9BACL</name>
<accession>A0ABX0JE13</accession>
<protein>
    <submittedName>
        <fullName evidence="1">Uncharacterized protein</fullName>
    </submittedName>
</protein>
<keyword evidence="2" id="KW-1185">Reference proteome</keyword>
<reference evidence="1" key="1">
    <citation type="submission" date="2020-03" db="EMBL/GenBank/DDBJ databases">
        <title>Draft sequencing of Paenibacilllus sp. S3N08.</title>
        <authorList>
            <person name="Kim D.-U."/>
        </authorList>
    </citation>
    <scope>NUCLEOTIDE SEQUENCE</scope>
    <source>
        <strain evidence="1">S3N08</strain>
    </source>
</reference>
<dbReference type="RefSeq" id="WP_166156056.1">
    <property type="nucleotide sequence ID" value="NZ_JAAOIW010000021.1"/>
</dbReference>
<evidence type="ECO:0000313" key="2">
    <source>
        <dbReference type="Proteomes" id="UP001165962"/>
    </source>
</evidence>
<dbReference type="Proteomes" id="UP001165962">
    <property type="component" value="Unassembled WGS sequence"/>
</dbReference>
<gene>
    <name evidence="1" type="ORF">G9U52_33495</name>
</gene>